<comment type="caution">
    <text evidence="1">The sequence shown here is derived from an EMBL/GenBank/DDBJ whole genome shotgun (WGS) entry which is preliminary data.</text>
</comment>
<protein>
    <submittedName>
        <fullName evidence="1">Uncharacterized protein</fullName>
    </submittedName>
</protein>
<reference evidence="1" key="1">
    <citation type="journal article" date="2014" name="Front. Microbiol.">
        <title>High frequency of phylogenetically diverse reductive dehalogenase-homologous genes in deep subseafloor sedimentary metagenomes.</title>
        <authorList>
            <person name="Kawai M."/>
            <person name="Futagami T."/>
            <person name="Toyoda A."/>
            <person name="Takaki Y."/>
            <person name="Nishi S."/>
            <person name="Hori S."/>
            <person name="Arai W."/>
            <person name="Tsubouchi T."/>
            <person name="Morono Y."/>
            <person name="Uchiyama I."/>
            <person name="Ito T."/>
            <person name="Fujiyama A."/>
            <person name="Inagaki F."/>
            <person name="Takami H."/>
        </authorList>
    </citation>
    <scope>NUCLEOTIDE SEQUENCE</scope>
    <source>
        <strain evidence="1">Expedition CK06-06</strain>
    </source>
</reference>
<accession>X1BWZ2</accession>
<sequence length="119" mass="14145">GDFAKGWKLEEHLDPEVLLEIRETAAAMLGRRWDPDEGRLMWQFPEDEDENIEWVPIIKLTRYFNHPDWNAALEDEVRDSFYVLVDVLHDPERTLEWDEICDDITGLLTYHYPDLVDGE</sequence>
<proteinExistence type="predicted"/>
<dbReference type="EMBL" id="BART01029361">
    <property type="protein sequence ID" value="GAH00316.1"/>
    <property type="molecule type" value="Genomic_DNA"/>
</dbReference>
<evidence type="ECO:0000313" key="1">
    <source>
        <dbReference type="EMBL" id="GAH00316.1"/>
    </source>
</evidence>
<organism evidence="1">
    <name type="scientific">marine sediment metagenome</name>
    <dbReference type="NCBI Taxonomy" id="412755"/>
    <lineage>
        <taxon>unclassified sequences</taxon>
        <taxon>metagenomes</taxon>
        <taxon>ecological metagenomes</taxon>
    </lineage>
</organism>
<dbReference type="AlphaFoldDB" id="X1BWZ2"/>
<name>X1BWZ2_9ZZZZ</name>
<feature type="non-terminal residue" evidence="1">
    <location>
        <position position="1"/>
    </location>
</feature>
<gene>
    <name evidence="1" type="ORF">S01H4_51544</name>
</gene>